<name>A0A382LJB7_9ZZZZ</name>
<dbReference type="AlphaFoldDB" id="A0A382LJB7"/>
<feature type="non-terminal residue" evidence="1">
    <location>
        <position position="31"/>
    </location>
</feature>
<accession>A0A382LJB7</accession>
<organism evidence="1">
    <name type="scientific">marine metagenome</name>
    <dbReference type="NCBI Taxonomy" id="408172"/>
    <lineage>
        <taxon>unclassified sequences</taxon>
        <taxon>metagenomes</taxon>
        <taxon>ecological metagenomes</taxon>
    </lineage>
</organism>
<proteinExistence type="predicted"/>
<sequence>MTATLRFYQLAAVLVAVIVFPSATSSAQTLE</sequence>
<evidence type="ECO:0000313" key="1">
    <source>
        <dbReference type="EMBL" id="SVC34961.1"/>
    </source>
</evidence>
<protein>
    <submittedName>
        <fullName evidence="1">Uncharacterized protein</fullName>
    </submittedName>
</protein>
<reference evidence="1" key="1">
    <citation type="submission" date="2018-05" db="EMBL/GenBank/DDBJ databases">
        <authorList>
            <person name="Lanie J.A."/>
            <person name="Ng W.-L."/>
            <person name="Kazmierczak K.M."/>
            <person name="Andrzejewski T.M."/>
            <person name="Davidsen T.M."/>
            <person name="Wayne K.J."/>
            <person name="Tettelin H."/>
            <person name="Glass J.I."/>
            <person name="Rusch D."/>
            <person name="Podicherti R."/>
            <person name="Tsui H.-C.T."/>
            <person name="Winkler M.E."/>
        </authorList>
    </citation>
    <scope>NUCLEOTIDE SEQUENCE</scope>
</reference>
<gene>
    <name evidence="1" type="ORF">METZ01_LOCUS287815</name>
</gene>
<dbReference type="EMBL" id="UINC01086469">
    <property type="protein sequence ID" value="SVC34961.1"/>
    <property type="molecule type" value="Genomic_DNA"/>
</dbReference>